<dbReference type="Proteomes" id="UP000037251">
    <property type="component" value="Unassembled WGS sequence"/>
</dbReference>
<accession>A0A0L8L0N6</accession>
<evidence type="ECO:0000313" key="1">
    <source>
        <dbReference type="EMBL" id="KOG31619.1"/>
    </source>
</evidence>
<organism evidence="1 2">
    <name type="scientific">Streptomyces resistomycificus</name>
    <dbReference type="NCBI Taxonomy" id="67356"/>
    <lineage>
        <taxon>Bacteria</taxon>
        <taxon>Bacillati</taxon>
        <taxon>Actinomycetota</taxon>
        <taxon>Actinomycetes</taxon>
        <taxon>Kitasatosporales</taxon>
        <taxon>Streptomycetaceae</taxon>
        <taxon>Streptomyces</taxon>
        <taxon>Streptomyces aurantiacus group</taxon>
    </lineage>
</organism>
<keyword evidence="2" id="KW-1185">Reference proteome</keyword>
<proteinExistence type="predicted"/>
<protein>
    <submittedName>
        <fullName evidence="1">Uncharacterized protein</fullName>
    </submittedName>
</protein>
<sequence>MRLRRGGALPRVSGFRVRREPVLRLFQWLKDRWQERVRLHVSSERVSAGCEVFLVIAWLYEHRPWS</sequence>
<dbReference type="AlphaFoldDB" id="A0A0L8L0N6"/>
<evidence type="ECO:0000313" key="2">
    <source>
        <dbReference type="Proteomes" id="UP000037251"/>
    </source>
</evidence>
<dbReference type="PATRIC" id="fig|67356.5.peg.6413"/>
<name>A0A0L8L0N6_9ACTN</name>
<reference evidence="2" key="1">
    <citation type="submission" date="2015-07" db="EMBL/GenBank/DDBJ databases">
        <authorList>
            <person name="Ju K.-S."/>
            <person name="Doroghazi J.R."/>
            <person name="Metcalf W.W."/>
        </authorList>
    </citation>
    <scope>NUCLEOTIDE SEQUENCE [LARGE SCALE GENOMIC DNA]</scope>
    <source>
        <strain evidence="2">NRRL 2290</strain>
    </source>
</reference>
<dbReference type="EMBL" id="LGUS01000194">
    <property type="protein sequence ID" value="KOG31619.1"/>
    <property type="molecule type" value="Genomic_DNA"/>
</dbReference>
<gene>
    <name evidence="1" type="ORF">ADK37_29980</name>
</gene>
<comment type="caution">
    <text evidence="1">The sequence shown here is derived from an EMBL/GenBank/DDBJ whole genome shotgun (WGS) entry which is preliminary data.</text>
</comment>